<sequence>MLTSARHQTDLSLNTQPPLNEARTPNLLVNTEMLKKAKKFGARDGAFEKRLRCHDVMIREKVDPTTKTAEKQICHMEQQGGENLRSGTSLAALTLQAPSALLSPLSSPKVGCQL</sequence>
<dbReference type="EMBL" id="PQXK01000077">
    <property type="protein sequence ID" value="TGO38317.1"/>
    <property type="molecule type" value="Genomic_DNA"/>
</dbReference>
<evidence type="ECO:0000256" key="1">
    <source>
        <dbReference type="SAM" id="MobiDB-lite"/>
    </source>
</evidence>
<protein>
    <submittedName>
        <fullName evidence="2">Uncharacterized protein</fullName>
    </submittedName>
</protein>
<feature type="region of interest" description="Disordered" evidence="1">
    <location>
        <begin position="1"/>
        <end position="26"/>
    </location>
</feature>
<accession>A0A4Z1GYB6</accession>
<reference evidence="2 3" key="1">
    <citation type="submission" date="2017-12" db="EMBL/GenBank/DDBJ databases">
        <title>Comparative genomics of Botrytis spp.</title>
        <authorList>
            <person name="Valero-Jimenez C.A."/>
            <person name="Tapia P."/>
            <person name="Veloso J."/>
            <person name="Silva-Moreno E."/>
            <person name="Staats M."/>
            <person name="Valdes J.H."/>
            <person name="Van Kan J.A.L."/>
        </authorList>
    </citation>
    <scope>NUCLEOTIDE SEQUENCE [LARGE SCALE GENOMIC DNA]</scope>
    <source>
        <strain evidence="2 3">Bh0001</strain>
    </source>
</reference>
<comment type="caution">
    <text evidence="2">The sequence shown here is derived from an EMBL/GenBank/DDBJ whole genome shotgun (WGS) entry which is preliminary data.</text>
</comment>
<evidence type="ECO:0000313" key="2">
    <source>
        <dbReference type="EMBL" id="TGO38317.1"/>
    </source>
</evidence>
<organism evidence="2 3">
    <name type="scientific">Botrytis hyacinthi</name>
    <dbReference type="NCBI Taxonomy" id="278943"/>
    <lineage>
        <taxon>Eukaryota</taxon>
        <taxon>Fungi</taxon>
        <taxon>Dikarya</taxon>
        <taxon>Ascomycota</taxon>
        <taxon>Pezizomycotina</taxon>
        <taxon>Leotiomycetes</taxon>
        <taxon>Helotiales</taxon>
        <taxon>Sclerotiniaceae</taxon>
        <taxon>Botrytis</taxon>
    </lineage>
</organism>
<name>A0A4Z1GYB6_9HELO</name>
<evidence type="ECO:0000313" key="3">
    <source>
        <dbReference type="Proteomes" id="UP000297814"/>
    </source>
</evidence>
<dbReference type="Proteomes" id="UP000297814">
    <property type="component" value="Unassembled WGS sequence"/>
</dbReference>
<gene>
    <name evidence="2" type="ORF">BHYA_0077g00200</name>
</gene>
<keyword evidence="3" id="KW-1185">Reference proteome</keyword>
<proteinExistence type="predicted"/>
<dbReference type="AlphaFoldDB" id="A0A4Z1GYB6"/>
<feature type="compositionally biased region" description="Polar residues" evidence="1">
    <location>
        <begin position="1"/>
        <end position="18"/>
    </location>
</feature>